<proteinExistence type="predicted"/>
<sequence>MVRGLGLGDLANLFHAEMLAGAIPELRTIGMSQMANTMVSWLEQMLAIARGKDDPALVTKLSALLLSSIEA</sequence>
<gene>
    <name evidence="1" type="ORF">COT42_00385</name>
</gene>
<reference evidence="1 2" key="1">
    <citation type="submission" date="2017-09" db="EMBL/GenBank/DDBJ databases">
        <title>Depth-based differentiation of microbial function through sediment-hosted aquifers and enrichment of novel symbionts in the deep terrestrial subsurface.</title>
        <authorList>
            <person name="Probst A.J."/>
            <person name="Ladd B."/>
            <person name="Jarett J.K."/>
            <person name="Geller-Mcgrath D.E."/>
            <person name="Sieber C.M."/>
            <person name="Emerson J.B."/>
            <person name="Anantharaman K."/>
            <person name="Thomas B.C."/>
            <person name="Malmstrom R."/>
            <person name="Stieglmeier M."/>
            <person name="Klingl A."/>
            <person name="Woyke T."/>
            <person name="Ryan C.M."/>
            <person name="Banfield J.F."/>
        </authorList>
    </citation>
    <scope>NUCLEOTIDE SEQUENCE [LARGE SCALE GENOMIC DNA]</scope>
    <source>
        <strain evidence="1">CG08_land_8_20_14_0_20_45_16</strain>
    </source>
</reference>
<accession>A0A2H0Y1W9</accession>
<name>A0A2H0Y1W9_UNCSA</name>
<dbReference type="EMBL" id="PEYM01000004">
    <property type="protein sequence ID" value="PIS31716.1"/>
    <property type="molecule type" value="Genomic_DNA"/>
</dbReference>
<evidence type="ECO:0000313" key="2">
    <source>
        <dbReference type="Proteomes" id="UP000231343"/>
    </source>
</evidence>
<comment type="caution">
    <text evidence="1">The sequence shown here is derived from an EMBL/GenBank/DDBJ whole genome shotgun (WGS) entry which is preliminary data.</text>
</comment>
<organism evidence="1 2">
    <name type="scientific">Candidatus Saganbacteria bacterium CG08_land_8_20_14_0_20_45_16</name>
    <dbReference type="NCBI Taxonomy" id="2014293"/>
    <lineage>
        <taxon>Bacteria</taxon>
        <taxon>Bacillati</taxon>
        <taxon>Saganbacteria</taxon>
    </lineage>
</organism>
<evidence type="ECO:0000313" key="1">
    <source>
        <dbReference type="EMBL" id="PIS31716.1"/>
    </source>
</evidence>
<dbReference type="Proteomes" id="UP000231343">
    <property type="component" value="Unassembled WGS sequence"/>
</dbReference>
<protein>
    <submittedName>
        <fullName evidence="1">Uncharacterized protein</fullName>
    </submittedName>
</protein>
<dbReference type="AlphaFoldDB" id="A0A2H0Y1W9"/>